<proteinExistence type="predicted"/>
<keyword evidence="3" id="KW-1185">Reference proteome</keyword>
<accession>S7MI70</accession>
<evidence type="ECO:0000313" key="2">
    <source>
        <dbReference type="EMBL" id="EPQ03651.1"/>
    </source>
</evidence>
<organism evidence="2 3">
    <name type="scientific">Myotis brandtii</name>
    <name type="common">Brandt's bat</name>
    <dbReference type="NCBI Taxonomy" id="109478"/>
    <lineage>
        <taxon>Eukaryota</taxon>
        <taxon>Metazoa</taxon>
        <taxon>Chordata</taxon>
        <taxon>Craniata</taxon>
        <taxon>Vertebrata</taxon>
        <taxon>Euteleostomi</taxon>
        <taxon>Mammalia</taxon>
        <taxon>Eutheria</taxon>
        <taxon>Laurasiatheria</taxon>
        <taxon>Chiroptera</taxon>
        <taxon>Yangochiroptera</taxon>
        <taxon>Vespertilionidae</taxon>
        <taxon>Myotis</taxon>
    </lineage>
</organism>
<dbReference type="Proteomes" id="UP000052978">
    <property type="component" value="Unassembled WGS sequence"/>
</dbReference>
<feature type="region of interest" description="Disordered" evidence="1">
    <location>
        <begin position="120"/>
        <end position="169"/>
    </location>
</feature>
<dbReference type="EMBL" id="KE161422">
    <property type="protein sequence ID" value="EPQ03651.1"/>
    <property type="molecule type" value="Genomic_DNA"/>
</dbReference>
<protein>
    <submittedName>
        <fullName evidence="2">Uncharacterized protein</fullName>
    </submittedName>
</protein>
<feature type="compositionally biased region" description="Basic and acidic residues" evidence="1">
    <location>
        <begin position="156"/>
        <end position="165"/>
    </location>
</feature>
<reference evidence="2 3" key="1">
    <citation type="journal article" date="2013" name="Nat. Commun.">
        <title>Genome analysis reveals insights into physiology and longevity of the Brandt's bat Myotis brandtii.</title>
        <authorList>
            <person name="Seim I."/>
            <person name="Fang X."/>
            <person name="Xiong Z."/>
            <person name="Lobanov A.V."/>
            <person name="Huang Z."/>
            <person name="Ma S."/>
            <person name="Feng Y."/>
            <person name="Turanov A.A."/>
            <person name="Zhu Y."/>
            <person name="Lenz T.L."/>
            <person name="Gerashchenko M.V."/>
            <person name="Fan D."/>
            <person name="Hee Yim S."/>
            <person name="Yao X."/>
            <person name="Jordan D."/>
            <person name="Xiong Y."/>
            <person name="Ma Y."/>
            <person name="Lyapunov A.N."/>
            <person name="Chen G."/>
            <person name="Kulakova O.I."/>
            <person name="Sun Y."/>
            <person name="Lee S.G."/>
            <person name="Bronson R.T."/>
            <person name="Moskalev A.A."/>
            <person name="Sunyaev S.R."/>
            <person name="Zhang G."/>
            <person name="Krogh A."/>
            <person name="Wang J."/>
            <person name="Gladyshev V.N."/>
        </authorList>
    </citation>
    <scope>NUCLEOTIDE SEQUENCE [LARGE SCALE GENOMIC DNA]</scope>
</reference>
<dbReference type="AlphaFoldDB" id="S7MI70"/>
<evidence type="ECO:0000313" key="3">
    <source>
        <dbReference type="Proteomes" id="UP000052978"/>
    </source>
</evidence>
<gene>
    <name evidence="2" type="ORF">D623_10006162</name>
</gene>
<sequence>MSEASKSDSNEIPTRSGQPRLELEEGSTGDARRARSPIPLRPRTEGQRDRHSRARDLPSGLALMKTRTLRPAGTRRRDRAVEGSRVNFILERRPEFLGSCLPRLQGRRGWGLGLPGGLPGFTGDDPERSRLPPGRKAGKTLARDHRCSAPSPKGHSSPEDVREGTRAGVSASLPKCREYGLKVRHTHGVRTPRVGSITLQNRFGRLGGSVTAALSLVAQVVLSFSSSRS</sequence>
<feature type="region of interest" description="Disordered" evidence="1">
    <location>
        <begin position="1"/>
        <end position="79"/>
    </location>
</feature>
<name>S7MI70_MYOBR</name>
<evidence type="ECO:0000256" key="1">
    <source>
        <dbReference type="SAM" id="MobiDB-lite"/>
    </source>
</evidence>